<organism evidence="1 2">
    <name type="scientific">Serratia fonticola</name>
    <dbReference type="NCBI Taxonomy" id="47917"/>
    <lineage>
        <taxon>Bacteria</taxon>
        <taxon>Pseudomonadati</taxon>
        <taxon>Pseudomonadota</taxon>
        <taxon>Gammaproteobacteria</taxon>
        <taxon>Enterobacterales</taxon>
        <taxon>Yersiniaceae</taxon>
        <taxon>Serratia</taxon>
    </lineage>
</organism>
<proteinExistence type="predicted"/>
<dbReference type="RefSeq" id="WP_059201325.1">
    <property type="nucleotide sequence ID" value="NZ_JACBIV010000002.1"/>
</dbReference>
<evidence type="ECO:0000313" key="2">
    <source>
        <dbReference type="Proteomes" id="UP000659084"/>
    </source>
</evidence>
<accession>A0AAW3WIU5</accession>
<name>A0AAW3WIU5_SERFO</name>
<comment type="caution">
    <text evidence="1">The sequence shown here is derived from an EMBL/GenBank/DDBJ whole genome shotgun (WGS) entry which is preliminary data.</text>
</comment>
<evidence type="ECO:0000313" key="1">
    <source>
        <dbReference type="EMBL" id="MBC3210688.1"/>
    </source>
</evidence>
<dbReference type="EMBL" id="JACNYO010000001">
    <property type="protein sequence ID" value="MBC3210688.1"/>
    <property type="molecule type" value="Genomic_DNA"/>
</dbReference>
<dbReference type="Proteomes" id="UP000659084">
    <property type="component" value="Unassembled WGS sequence"/>
</dbReference>
<dbReference type="KEGG" id="sfg:AV650_21615"/>
<dbReference type="AlphaFoldDB" id="A0AAW3WIU5"/>
<reference evidence="1" key="1">
    <citation type="submission" date="2020-08" db="EMBL/GenBank/DDBJ databases">
        <title>Food and environmental bacterial isolates.</title>
        <authorList>
            <person name="Richter L."/>
            <person name="Du Plessis E.M."/>
            <person name="Duvenage S."/>
            <person name="Allam M."/>
            <person name="Korsten L."/>
        </authorList>
    </citation>
    <scope>NUCLEOTIDE SEQUENCE</scope>
    <source>
        <strain evidence="1">UPMP2127</strain>
    </source>
</reference>
<protein>
    <submittedName>
        <fullName evidence="1">Uncharacterized protein</fullName>
    </submittedName>
</protein>
<gene>
    <name evidence="1" type="ORF">H8J20_00915</name>
</gene>
<sequence length="300" mass="33886">MKQQTKSYLFLTFNPRHVRNAHRKLEDLSAKAPSLGTQPEAEREQQRRIWALKSLSQKRKAKGKKESSVATPRELARQLKQCRNDKPCGNAVCAHCTRESHLHQLKQWLQLVKTGASYRAVTLTFNQEACSSRMMDQWSKAEGGKTLEKLKQRIGKTLKRIGCKGPVIGTFTMEHHSLHGSETGGYSWLPQLRLLLPNDKDMLAALQKHMERAGNCYINAIVSNRPMCVHAFKDLGKQLRYVLDPMWHSVSCTVDTKEKRLIKGTSVPLDGSSFANSLLVLDCLGKNKITFTYGEIKGKA</sequence>